<accession>A0A0M9EMQ8</accession>
<dbReference type="Proteomes" id="UP000037904">
    <property type="component" value="Unassembled WGS sequence"/>
</dbReference>
<keyword evidence="5" id="KW-1185">Reference proteome</keyword>
<protein>
    <recommendedName>
        <fullName evidence="3">C2H2-type domain-containing protein</fullName>
    </recommendedName>
</protein>
<evidence type="ECO:0000256" key="2">
    <source>
        <dbReference type="SAM" id="MobiDB-lite"/>
    </source>
</evidence>
<evidence type="ECO:0000259" key="3">
    <source>
        <dbReference type="PROSITE" id="PS50157"/>
    </source>
</evidence>
<dbReference type="Gene3D" id="3.30.160.60">
    <property type="entry name" value="Classic Zinc Finger"/>
    <property type="match status" value="1"/>
</dbReference>
<evidence type="ECO:0000256" key="1">
    <source>
        <dbReference type="PROSITE-ProRule" id="PRU00042"/>
    </source>
</evidence>
<dbReference type="SUPFAM" id="SSF57667">
    <property type="entry name" value="beta-beta-alpha zinc fingers"/>
    <property type="match status" value="1"/>
</dbReference>
<dbReference type="AlphaFoldDB" id="A0A0M9EMQ8"/>
<keyword evidence="1" id="KW-0863">Zinc-finger</keyword>
<feature type="domain" description="C2H2-type" evidence="3">
    <location>
        <begin position="115"/>
        <end position="143"/>
    </location>
</feature>
<dbReference type="EMBL" id="JXCE01000705">
    <property type="protein sequence ID" value="KPA36238.1"/>
    <property type="molecule type" value="Genomic_DNA"/>
</dbReference>
<gene>
    <name evidence="4" type="ORF">FLAG1_11011</name>
</gene>
<keyword evidence="1" id="KW-0479">Metal-binding</keyword>
<feature type="compositionally biased region" description="Polar residues" evidence="2">
    <location>
        <begin position="14"/>
        <end position="25"/>
    </location>
</feature>
<evidence type="ECO:0000313" key="5">
    <source>
        <dbReference type="Proteomes" id="UP000037904"/>
    </source>
</evidence>
<comment type="caution">
    <text evidence="4">The sequence shown here is derived from an EMBL/GenBank/DDBJ whole genome shotgun (WGS) entry which is preliminary data.</text>
</comment>
<name>A0A0M9EMQ8_FUSLA</name>
<dbReference type="SMART" id="SM00355">
    <property type="entry name" value="ZnF_C2H2"/>
    <property type="match status" value="2"/>
</dbReference>
<organism evidence="4 5">
    <name type="scientific">Fusarium langsethiae</name>
    <dbReference type="NCBI Taxonomy" id="179993"/>
    <lineage>
        <taxon>Eukaryota</taxon>
        <taxon>Fungi</taxon>
        <taxon>Dikarya</taxon>
        <taxon>Ascomycota</taxon>
        <taxon>Pezizomycotina</taxon>
        <taxon>Sordariomycetes</taxon>
        <taxon>Hypocreomycetidae</taxon>
        <taxon>Hypocreales</taxon>
        <taxon>Nectriaceae</taxon>
        <taxon>Fusarium</taxon>
    </lineage>
</organism>
<dbReference type="PROSITE" id="PS00028">
    <property type="entry name" value="ZINC_FINGER_C2H2_1"/>
    <property type="match status" value="1"/>
</dbReference>
<evidence type="ECO:0000313" key="4">
    <source>
        <dbReference type="EMBL" id="KPA36238.1"/>
    </source>
</evidence>
<feature type="region of interest" description="Disordered" evidence="2">
    <location>
        <begin position="1"/>
        <end position="41"/>
    </location>
</feature>
<dbReference type="PROSITE" id="PS50157">
    <property type="entry name" value="ZINC_FINGER_C2H2_2"/>
    <property type="match status" value="1"/>
</dbReference>
<reference evidence="4 5" key="1">
    <citation type="submission" date="2015-04" db="EMBL/GenBank/DDBJ databases">
        <title>The draft genome sequence of Fusarium langsethiae, a T-2/HT-2 mycotoxin producer.</title>
        <authorList>
            <person name="Lysoe E."/>
            <person name="Divon H.H."/>
            <person name="Terzi V."/>
            <person name="Orru L."/>
            <person name="Lamontanara A."/>
            <person name="Kolseth A.-K."/>
            <person name="Frandsen R.J."/>
            <person name="Nielsen K."/>
            <person name="Thrane U."/>
        </authorList>
    </citation>
    <scope>NUCLEOTIDE SEQUENCE [LARGE SCALE GENOMIC DNA]</scope>
    <source>
        <strain evidence="4 5">Fl201059</strain>
    </source>
</reference>
<dbReference type="InterPro" id="IPR036236">
    <property type="entry name" value="Znf_C2H2_sf"/>
</dbReference>
<dbReference type="InterPro" id="IPR013087">
    <property type="entry name" value="Znf_C2H2_type"/>
</dbReference>
<sequence>MQTVFEPSGDAIVPQSNITADQSGPANPPPIDTQDFSDKSKDLVERKPRLACNWKDCKHKAADKEEHDHHMEQHRMCPRNDCSWGDASEEKQIRRHVWSNHSSWAEQTNYHPIGGTCLECDKVFTRQDNMKRHMDECHQGQKRKKREVD</sequence>
<proteinExistence type="predicted"/>
<dbReference type="GO" id="GO:0008270">
    <property type="term" value="F:zinc ion binding"/>
    <property type="evidence" value="ECO:0007669"/>
    <property type="project" value="UniProtKB-KW"/>
</dbReference>
<keyword evidence="1" id="KW-0862">Zinc</keyword>